<dbReference type="EMBL" id="JACIBV010000001">
    <property type="protein sequence ID" value="MBB3728339.1"/>
    <property type="molecule type" value="Genomic_DNA"/>
</dbReference>
<evidence type="ECO:0000313" key="1">
    <source>
        <dbReference type="EMBL" id="MBB3728339.1"/>
    </source>
</evidence>
<accession>A0A7W5V3K7</accession>
<reference evidence="1 2" key="1">
    <citation type="submission" date="2020-08" db="EMBL/GenBank/DDBJ databases">
        <title>Sequencing the genomes of 1000 actinobacteria strains.</title>
        <authorList>
            <person name="Klenk H.-P."/>
        </authorList>
    </citation>
    <scope>NUCLEOTIDE SEQUENCE [LARGE SCALE GENOMIC DNA]</scope>
    <source>
        <strain evidence="1 2">DSM 44320</strain>
    </source>
</reference>
<evidence type="ECO:0000313" key="2">
    <source>
        <dbReference type="Proteomes" id="UP000579945"/>
    </source>
</evidence>
<proteinExistence type="predicted"/>
<protein>
    <submittedName>
        <fullName evidence="1">Uncharacterized protein</fullName>
    </submittedName>
</protein>
<organism evidence="1 2">
    <name type="scientific">Nonomuraea dietziae</name>
    <dbReference type="NCBI Taxonomy" id="65515"/>
    <lineage>
        <taxon>Bacteria</taxon>
        <taxon>Bacillati</taxon>
        <taxon>Actinomycetota</taxon>
        <taxon>Actinomycetes</taxon>
        <taxon>Streptosporangiales</taxon>
        <taxon>Streptosporangiaceae</taxon>
        <taxon>Nonomuraea</taxon>
    </lineage>
</organism>
<dbReference type="RefSeq" id="WP_183650154.1">
    <property type="nucleotide sequence ID" value="NZ_JACIBV010000001.1"/>
</dbReference>
<name>A0A7W5V3K7_9ACTN</name>
<sequence>MKLHPALFQHGSWERRGQLEMTRVDHNVIPVQGADRQVSIGGWLPPSVGFVDQALSGIEDRLTDHAGSLALLRSVPMWTNIGDD</sequence>
<dbReference type="GeneID" id="95390577"/>
<comment type="caution">
    <text evidence="1">The sequence shown here is derived from an EMBL/GenBank/DDBJ whole genome shotgun (WGS) entry which is preliminary data.</text>
</comment>
<dbReference type="Proteomes" id="UP000579945">
    <property type="component" value="Unassembled WGS sequence"/>
</dbReference>
<dbReference type="AlphaFoldDB" id="A0A7W5V3K7"/>
<keyword evidence="2" id="KW-1185">Reference proteome</keyword>
<gene>
    <name evidence="1" type="ORF">FHR33_004199</name>
</gene>